<evidence type="ECO:0000313" key="2">
    <source>
        <dbReference type="Proteomes" id="UP000629619"/>
    </source>
</evidence>
<sequence>MGAILAVGPRKLPDHGTVQVWVDSGSGGGHEITVPANHLSVAEMDDGQSETAIYTLQARECRG</sequence>
<name>A0A919N4L1_9ACTN</name>
<proteinExistence type="predicted"/>
<evidence type="ECO:0000313" key="1">
    <source>
        <dbReference type="EMBL" id="GIF04309.1"/>
    </source>
</evidence>
<keyword evidence="2" id="KW-1185">Reference proteome</keyword>
<protein>
    <submittedName>
        <fullName evidence="1">Uncharacterized protein</fullName>
    </submittedName>
</protein>
<dbReference type="Proteomes" id="UP000629619">
    <property type="component" value="Unassembled WGS sequence"/>
</dbReference>
<gene>
    <name evidence="1" type="ORF">Asi03nite_18470</name>
</gene>
<comment type="caution">
    <text evidence="1">The sequence shown here is derived from an EMBL/GenBank/DDBJ whole genome shotgun (WGS) entry which is preliminary data.</text>
</comment>
<dbReference type="AlphaFoldDB" id="A0A919N4L1"/>
<accession>A0A919N4L1</accession>
<reference evidence="1" key="1">
    <citation type="submission" date="2021-01" db="EMBL/GenBank/DDBJ databases">
        <title>Whole genome shotgun sequence of Actinoplanes siamensis NBRC 109076.</title>
        <authorList>
            <person name="Komaki H."/>
            <person name="Tamura T."/>
        </authorList>
    </citation>
    <scope>NUCLEOTIDE SEQUENCE</scope>
    <source>
        <strain evidence="1">NBRC 109076</strain>
    </source>
</reference>
<dbReference type="EMBL" id="BOMW01000018">
    <property type="protein sequence ID" value="GIF04309.1"/>
    <property type="molecule type" value="Genomic_DNA"/>
</dbReference>
<organism evidence="1 2">
    <name type="scientific">Actinoplanes siamensis</name>
    <dbReference type="NCBI Taxonomy" id="1223317"/>
    <lineage>
        <taxon>Bacteria</taxon>
        <taxon>Bacillati</taxon>
        <taxon>Actinomycetota</taxon>
        <taxon>Actinomycetes</taxon>
        <taxon>Micromonosporales</taxon>
        <taxon>Micromonosporaceae</taxon>
        <taxon>Actinoplanes</taxon>
    </lineage>
</organism>